<comment type="subunit">
    <text evidence="12">Homodimer.</text>
</comment>
<feature type="binding site" evidence="12">
    <location>
        <position position="99"/>
    </location>
    <ligand>
        <name>pyridoxal 5'-phosphate</name>
        <dbReference type="ChEBI" id="CHEBI:597326"/>
    </ligand>
</feature>
<dbReference type="SUPFAM" id="SSF53383">
    <property type="entry name" value="PLP-dependent transferases"/>
    <property type="match status" value="1"/>
</dbReference>
<dbReference type="PANTHER" id="PTHR43247:SF1">
    <property type="entry name" value="PHOSPHOSERINE AMINOTRANSFERASE"/>
    <property type="match status" value="1"/>
</dbReference>
<dbReference type="GO" id="GO:0005737">
    <property type="term" value="C:cytoplasm"/>
    <property type="evidence" value="ECO:0007669"/>
    <property type="project" value="UniProtKB-SubCell"/>
</dbReference>
<dbReference type="InterPro" id="IPR022278">
    <property type="entry name" value="Pser_aminoTfrase"/>
</dbReference>
<comment type="subcellular location">
    <subcellularLocation>
        <location evidence="12">Cytoplasm</location>
    </subcellularLocation>
</comment>
<keyword evidence="8 12" id="KW-0664">Pyridoxine biosynthesis</keyword>
<name>A0A224AJ31_9FLAO</name>
<keyword evidence="6 12" id="KW-0808">Transferase</keyword>
<dbReference type="GO" id="GO:0006564">
    <property type="term" value="P:L-serine biosynthetic process"/>
    <property type="evidence" value="ECO:0007669"/>
    <property type="project" value="UniProtKB-UniRule"/>
</dbReference>
<dbReference type="UniPathway" id="UPA00244">
    <property type="reaction ID" value="UER00311"/>
</dbReference>
<keyword evidence="15" id="KW-1185">Reference proteome</keyword>
<feature type="binding site" evidence="12">
    <location>
        <position position="41"/>
    </location>
    <ligand>
        <name>L-glutamate</name>
        <dbReference type="ChEBI" id="CHEBI:29985"/>
    </ligand>
</feature>
<evidence type="ECO:0000256" key="3">
    <source>
        <dbReference type="ARBA" id="ARBA00006904"/>
    </source>
</evidence>
<evidence type="ECO:0000313" key="15">
    <source>
        <dbReference type="Proteomes" id="UP000263619"/>
    </source>
</evidence>
<accession>A0A224AJ31</accession>
<evidence type="ECO:0000259" key="13">
    <source>
        <dbReference type="Pfam" id="PF00266"/>
    </source>
</evidence>
<comment type="pathway">
    <text evidence="2 12">Amino-acid biosynthesis; L-serine biosynthesis; L-serine from 3-phospho-D-glycerate: step 2/3.</text>
</comment>
<dbReference type="FunFam" id="3.40.640.10:FF:000010">
    <property type="entry name" value="Phosphoserine aminotransferase"/>
    <property type="match status" value="1"/>
</dbReference>
<dbReference type="InterPro" id="IPR015424">
    <property type="entry name" value="PyrdxlP-dep_Trfase"/>
</dbReference>
<evidence type="ECO:0000256" key="6">
    <source>
        <dbReference type="ARBA" id="ARBA00022679"/>
    </source>
</evidence>
<dbReference type="OrthoDB" id="9809412at2"/>
<dbReference type="PIRSF" id="PIRSF000525">
    <property type="entry name" value="SerC"/>
    <property type="match status" value="1"/>
</dbReference>
<dbReference type="Gene3D" id="3.40.640.10">
    <property type="entry name" value="Type I PLP-dependent aspartate aminotransferase-like (Major domain)"/>
    <property type="match status" value="1"/>
</dbReference>
<keyword evidence="5 12" id="KW-0028">Amino-acid biosynthesis</keyword>
<dbReference type="HAMAP" id="MF_00160">
    <property type="entry name" value="SerC_aminotrans_5"/>
    <property type="match status" value="1"/>
</dbReference>
<dbReference type="InterPro" id="IPR015421">
    <property type="entry name" value="PyrdxlP-dep_Trfase_major"/>
</dbReference>
<evidence type="ECO:0000256" key="5">
    <source>
        <dbReference type="ARBA" id="ARBA00022605"/>
    </source>
</evidence>
<dbReference type="GO" id="GO:0004648">
    <property type="term" value="F:O-phospho-L-serine:2-oxoglutarate aminotransferase activity"/>
    <property type="evidence" value="ECO:0007669"/>
    <property type="project" value="UniProtKB-UniRule"/>
</dbReference>
<dbReference type="Gene3D" id="3.90.1150.10">
    <property type="entry name" value="Aspartate Aminotransferase, domain 1"/>
    <property type="match status" value="1"/>
</dbReference>
<comment type="function">
    <text evidence="12">Catalyzes the reversible conversion of 3-phosphohydroxypyruvate to phosphoserine and of 3-hydroxy-2-oxo-4-phosphonooxybutanoate to phosphohydroxythreonine.</text>
</comment>
<keyword evidence="12" id="KW-0963">Cytoplasm</keyword>
<feature type="binding site" evidence="12">
    <location>
        <begin position="231"/>
        <end position="232"/>
    </location>
    <ligand>
        <name>pyridoxal 5'-phosphate</name>
        <dbReference type="ChEBI" id="CHEBI:597326"/>
    </ligand>
</feature>
<feature type="modified residue" description="N6-(pyridoxal phosphate)lysine" evidence="12">
    <location>
        <position position="190"/>
    </location>
</feature>
<evidence type="ECO:0000256" key="2">
    <source>
        <dbReference type="ARBA" id="ARBA00005099"/>
    </source>
</evidence>
<evidence type="ECO:0000256" key="8">
    <source>
        <dbReference type="ARBA" id="ARBA00023096"/>
    </source>
</evidence>
<organism evidence="14 15">
    <name type="scientific">Blattabacterium cuenoti STAT</name>
    <dbReference type="NCBI Taxonomy" id="1457030"/>
    <lineage>
        <taxon>Bacteria</taxon>
        <taxon>Pseudomonadati</taxon>
        <taxon>Bacteroidota</taxon>
        <taxon>Flavobacteriia</taxon>
        <taxon>Flavobacteriales</taxon>
        <taxon>Blattabacteriaceae</taxon>
        <taxon>Blattabacterium</taxon>
    </lineage>
</organism>
<dbReference type="InterPro" id="IPR000192">
    <property type="entry name" value="Aminotrans_V_dom"/>
</dbReference>
<keyword evidence="7 12" id="KW-0663">Pyridoxal phosphate</keyword>
<dbReference type="Pfam" id="PF00266">
    <property type="entry name" value="Aminotran_5"/>
    <property type="match status" value="1"/>
</dbReference>
<evidence type="ECO:0000256" key="12">
    <source>
        <dbReference type="HAMAP-Rule" id="MF_00160"/>
    </source>
</evidence>
<dbReference type="AlphaFoldDB" id="A0A224AJ31"/>
<evidence type="ECO:0000256" key="9">
    <source>
        <dbReference type="ARBA" id="ARBA00023299"/>
    </source>
</evidence>
<sequence>MKVHNFNAGPSILPKEVVKKAAQSVINFNNSGLSILEISHRSIDFLDIIEKTTFLIKRIMNLDDDYTILFLQGGATLQFSMIPYNLMNQIAGYLDTGFWAYNAIKEAKKFGKVKVLFSGKEKNYTYISTNYHIPCNMDYFHCTSNNTIVGTQMKIFPKTSIPIICDMSSDIFSRTLDFCQFSLIYASAQKNISSAGMTIVIMKKNILGKFRKNIPSYMNYKTHIQNNSILNTPNVFSIYTSMLTLKWIKNQGGLSLIEKKNQKKAKLLYDEIDQNNLFENKIHKNNRSNMNVSFFLKEKNLEKEFNKMWKKENIIGLEGHRYLGGYRASIYNALPLKSVQFLIEIMKEFERKFS</sequence>
<comment type="cofactor">
    <cofactor evidence="12">
        <name>pyridoxal 5'-phosphate</name>
        <dbReference type="ChEBI" id="CHEBI:597326"/>
    </cofactor>
    <text evidence="12">Binds 1 pyridoxal phosphate per subunit.</text>
</comment>
<reference evidence="14 15" key="1">
    <citation type="submission" date="2014-06" db="EMBL/GenBank/DDBJ databases">
        <title>Genome sequence of the intracellular symbiont Blattabacterium cuenoti, strain STAT from the wood feeding cockroach Salganea taiwanensis taiwanensis.</title>
        <authorList>
            <person name="Kinjo Y."/>
            <person name="Ohkuma M."/>
            <person name="Tokuda G."/>
        </authorList>
    </citation>
    <scope>NUCLEOTIDE SEQUENCE [LARGE SCALE GENOMIC DNA]</scope>
    <source>
        <strain evidence="14 15">STAT</strain>
    </source>
</reference>
<comment type="pathway">
    <text evidence="1 12">Cofactor biosynthesis; pyridoxine 5'-phosphate biosynthesis; pyridoxine 5'-phosphate from D-erythrose 4-phosphate: step 3/5.</text>
</comment>
<comment type="catalytic activity">
    <reaction evidence="10 12">
        <text>4-(phosphooxy)-L-threonine + 2-oxoglutarate = (R)-3-hydroxy-2-oxo-4-phosphooxybutanoate + L-glutamate</text>
        <dbReference type="Rhea" id="RHEA:16573"/>
        <dbReference type="ChEBI" id="CHEBI:16810"/>
        <dbReference type="ChEBI" id="CHEBI:29985"/>
        <dbReference type="ChEBI" id="CHEBI:58452"/>
        <dbReference type="ChEBI" id="CHEBI:58538"/>
        <dbReference type="EC" id="2.6.1.52"/>
    </reaction>
</comment>
<comment type="catalytic activity">
    <reaction evidence="11 12">
        <text>O-phospho-L-serine + 2-oxoglutarate = 3-phosphooxypyruvate + L-glutamate</text>
        <dbReference type="Rhea" id="RHEA:14329"/>
        <dbReference type="ChEBI" id="CHEBI:16810"/>
        <dbReference type="ChEBI" id="CHEBI:18110"/>
        <dbReference type="ChEBI" id="CHEBI:29985"/>
        <dbReference type="ChEBI" id="CHEBI:57524"/>
        <dbReference type="EC" id="2.6.1.52"/>
    </reaction>
</comment>
<gene>
    <name evidence="12 14" type="primary">serC</name>
    <name evidence="14" type="ORF">STAT_216</name>
</gene>
<dbReference type="Proteomes" id="UP000263619">
    <property type="component" value="Chromosome"/>
</dbReference>
<dbReference type="FunFam" id="3.90.1150.10:FF:000006">
    <property type="entry name" value="Phosphoserine aminotransferase"/>
    <property type="match status" value="1"/>
</dbReference>
<dbReference type="PANTHER" id="PTHR43247">
    <property type="entry name" value="PHOSPHOSERINE AMINOTRANSFERASE"/>
    <property type="match status" value="1"/>
</dbReference>
<dbReference type="GO" id="GO:0030170">
    <property type="term" value="F:pyridoxal phosphate binding"/>
    <property type="evidence" value="ECO:0007669"/>
    <property type="project" value="UniProtKB-UniRule"/>
</dbReference>
<dbReference type="UniPathway" id="UPA00135">
    <property type="reaction ID" value="UER00197"/>
</dbReference>
<dbReference type="RefSeq" id="WP_119305432.1">
    <property type="nucleotide sequence ID" value="NZ_AP014608.1"/>
</dbReference>
<evidence type="ECO:0000256" key="10">
    <source>
        <dbReference type="ARBA" id="ARBA00047630"/>
    </source>
</evidence>
<feature type="binding site" evidence="12">
    <location>
        <position position="189"/>
    </location>
    <ligand>
        <name>pyridoxal 5'-phosphate</name>
        <dbReference type="ChEBI" id="CHEBI:597326"/>
    </ligand>
</feature>
<dbReference type="NCBIfam" id="NF003764">
    <property type="entry name" value="PRK05355.1"/>
    <property type="match status" value="1"/>
</dbReference>
<dbReference type="EMBL" id="AP014608">
    <property type="protein sequence ID" value="BBA17151.1"/>
    <property type="molecule type" value="Genomic_DNA"/>
</dbReference>
<feature type="domain" description="Aminotransferase class V" evidence="13">
    <location>
        <begin position="4"/>
        <end position="339"/>
    </location>
</feature>
<evidence type="ECO:0000256" key="1">
    <source>
        <dbReference type="ARBA" id="ARBA00004915"/>
    </source>
</evidence>
<keyword evidence="9 12" id="KW-0718">Serine biosynthesis</keyword>
<protein>
    <recommendedName>
        <fullName evidence="12">Phosphoserine aminotransferase</fullName>
        <ecNumber evidence="12">2.6.1.52</ecNumber>
    </recommendedName>
    <alternativeName>
        <fullName evidence="12">Phosphohydroxythreonine aminotransferase</fullName>
        <shortName evidence="12">PSAT</shortName>
    </alternativeName>
</protein>
<feature type="binding site" evidence="12">
    <location>
        <position position="166"/>
    </location>
    <ligand>
        <name>pyridoxal 5'-phosphate</name>
        <dbReference type="ChEBI" id="CHEBI:597326"/>
    </ligand>
</feature>
<comment type="similarity">
    <text evidence="3 12">Belongs to the class-V pyridoxal-phosphate-dependent aminotransferase family. SerC subfamily.</text>
</comment>
<evidence type="ECO:0000256" key="11">
    <source>
        <dbReference type="ARBA" id="ARBA00049007"/>
    </source>
</evidence>
<evidence type="ECO:0000256" key="4">
    <source>
        <dbReference type="ARBA" id="ARBA00022576"/>
    </source>
</evidence>
<evidence type="ECO:0000313" key="14">
    <source>
        <dbReference type="EMBL" id="BBA17151.1"/>
    </source>
</evidence>
<dbReference type="GO" id="GO:0008615">
    <property type="term" value="P:pyridoxine biosynthetic process"/>
    <property type="evidence" value="ECO:0007669"/>
    <property type="project" value="UniProtKB-UniRule"/>
</dbReference>
<comment type="caution">
    <text evidence="12">Lacks conserved residue(s) required for the propagation of feature annotation.</text>
</comment>
<proteinExistence type="inferred from homology"/>
<keyword evidence="4 12" id="KW-0032">Aminotransferase</keyword>
<feature type="binding site" evidence="12">
    <location>
        <position position="147"/>
    </location>
    <ligand>
        <name>pyridoxal 5'-phosphate</name>
        <dbReference type="ChEBI" id="CHEBI:597326"/>
    </ligand>
</feature>
<evidence type="ECO:0000256" key="7">
    <source>
        <dbReference type="ARBA" id="ARBA00022898"/>
    </source>
</evidence>
<dbReference type="InterPro" id="IPR015422">
    <property type="entry name" value="PyrdxlP-dep_Trfase_small"/>
</dbReference>
<feature type="binding site" evidence="12">
    <location>
        <begin position="75"/>
        <end position="76"/>
    </location>
    <ligand>
        <name>pyridoxal 5'-phosphate</name>
        <dbReference type="ChEBI" id="CHEBI:597326"/>
    </ligand>
</feature>
<dbReference type="EC" id="2.6.1.52" evidence="12"/>